<protein>
    <submittedName>
        <fullName evidence="1">Uncharacterized protein</fullName>
    </submittedName>
</protein>
<dbReference type="EMBL" id="BFFO01000005">
    <property type="protein sequence ID" value="GBG96817.1"/>
    <property type="molecule type" value="Genomic_DNA"/>
</dbReference>
<comment type="caution">
    <text evidence="1">The sequence shown here is derived from an EMBL/GenBank/DDBJ whole genome shotgun (WGS) entry which is preliminary data.</text>
</comment>
<gene>
    <name evidence="1" type="ORF">NtB2_00941</name>
</gene>
<evidence type="ECO:0000313" key="2">
    <source>
        <dbReference type="Proteomes" id="UP000245021"/>
    </source>
</evidence>
<dbReference type="AlphaFoldDB" id="A0A2R5HFJ2"/>
<name>A0A2R5HFJ2_9LACT</name>
<keyword evidence="2" id="KW-1185">Reference proteome</keyword>
<proteinExistence type="predicted"/>
<sequence>MEAVLKVSPEQLEKVERERLTFLVLPKTDLEAGEKFRLVAYGSDVEGKTGYLAYDPLYKGYKAMLRGWSGRCSNDSRYLTTDEADGQEVRLLSKLDKLDDEAYLYDYDQAMIQEELGQAEIPDDAEVLFLLKEKK</sequence>
<dbReference type="RefSeq" id="WP_109245786.1">
    <property type="nucleotide sequence ID" value="NZ_BFFO01000005.1"/>
</dbReference>
<evidence type="ECO:0000313" key="1">
    <source>
        <dbReference type="EMBL" id="GBG96817.1"/>
    </source>
</evidence>
<organism evidence="1 2">
    <name type="scientific">Lactococcus termiticola</name>
    <dbReference type="NCBI Taxonomy" id="2169526"/>
    <lineage>
        <taxon>Bacteria</taxon>
        <taxon>Bacillati</taxon>
        <taxon>Bacillota</taxon>
        <taxon>Bacilli</taxon>
        <taxon>Lactobacillales</taxon>
        <taxon>Streptococcaceae</taxon>
        <taxon>Lactococcus</taxon>
    </lineage>
</organism>
<reference evidence="1 2" key="1">
    <citation type="journal article" date="2018" name="Genome Announc.">
        <title>Draft Genome Sequence of Lactococcus sp. Strain NtB2 (JCM 32569), Isolated from the Gut of the Higher Termite Nasutitermes takasagoensis.</title>
        <authorList>
            <person name="Noda S."/>
            <person name="Aihara C."/>
            <person name="Yuki M."/>
            <person name="Ohkuma M."/>
        </authorList>
    </citation>
    <scope>NUCLEOTIDE SEQUENCE [LARGE SCALE GENOMIC DNA]</scope>
    <source>
        <strain evidence="1 2">NtB2</strain>
    </source>
</reference>
<dbReference type="Proteomes" id="UP000245021">
    <property type="component" value="Unassembled WGS sequence"/>
</dbReference>
<accession>A0A2R5HFJ2</accession>